<feature type="compositionally biased region" description="Low complexity" evidence="1">
    <location>
        <begin position="217"/>
        <end position="227"/>
    </location>
</feature>
<dbReference type="PANTHER" id="PTHR44916:SF1">
    <property type="entry name" value="CHAPERONE DNAJ-DOMAIN SUPERFAMILY PROTEIN-RELATED"/>
    <property type="match status" value="1"/>
</dbReference>
<dbReference type="PROSITE" id="PS50076">
    <property type="entry name" value="DNAJ_2"/>
    <property type="match status" value="1"/>
</dbReference>
<dbReference type="Pfam" id="PF00226">
    <property type="entry name" value="DnaJ"/>
    <property type="match status" value="1"/>
</dbReference>
<feature type="compositionally biased region" description="Basic residues" evidence="1">
    <location>
        <begin position="277"/>
        <end position="286"/>
    </location>
</feature>
<feature type="region of interest" description="Disordered" evidence="1">
    <location>
        <begin position="199"/>
        <end position="286"/>
    </location>
</feature>
<accession>A0A8T2T058</accession>
<dbReference type="InterPro" id="IPR001623">
    <property type="entry name" value="DnaJ_domain"/>
</dbReference>
<dbReference type="PROSITE" id="PS00636">
    <property type="entry name" value="DNAJ_1"/>
    <property type="match status" value="1"/>
</dbReference>
<dbReference type="CDD" id="cd06257">
    <property type="entry name" value="DnaJ"/>
    <property type="match status" value="1"/>
</dbReference>
<dbReference type="Proteomes" id="UP000825935">
    <property type="component" value="Chromosome 17"/>
</dbReference>
<feature type="domain" description="J" evidence="2">
    <location>
        <begin position="30"/>
        <end position="95"/>
    </location>
</feature>
<sequence>MPRKTKLTQRKLDDEADGEDLTQETSSTRDLYGVLGVERTASHEQIRKAYHKLALRLHPDKNPGDENAKEKFQSLQNVFAILGDPEKRKVYDETGSTEDAELSSETVKNLYQFFRTLFKQVTEDDIEDFSASYQGSENERKDLKDLYVKCKGNMERVFDHLMCSDPDQDSHRLMDVINDAISADELKEFEIYKRWAKNVSQKPRPEPRKKTKKAKSSEGSEASLLALISNRQKQRNSMESLAATLEAKYSGKSKVKKSSAQFQEPSEEEFEATQKRIAQRMKSKNK</sequence>
<keyword evidence="4" id="KW-1185">Reference proteome</keyword>
<evidence type="ECO:0000313" key="4">
    <source>
        <dbReference type="Proteomes" id="UP000825935"/>
    </source>
</evidence>
<dbReference type="SMART" id="SM00271">
    <property type="entry name" value="DnaJ"/>
    <property type="match status" value="1"/>
</dbReference>
<proteinExistence type="predicted"/>
<protein>
    <recommendedName>
        <fullName evidence="2">J domain-containing protein</fullName>
    </recommendedName>
</protein>
<dbReference type="OrthoDB" id="445556at2759"/>
<feature type="compositionally biased region" description="Polar residues" evidence="1">
    <location>
        <begin position="229"/>
        <end position="239"/>
    </location>
</feature>
<name>A0A8T2T058_CERRI</name>
<gene>
    <name evidence="3" type="ORF">KP509_17G064300</name>
</gene>
<dbReference type="SUPFAM" id="SSF46565">
    <property type="entry name" value="Chaperone J-domain"/>
    <property type="match status" value="1"/>
</dbReference>
<evidence type="ECO:0000259" key="2">
    <source>
        <dbReference type="PROSITE" id="PS50076"/>
    </source>
</evidence>
<dbReference type="InterPro" id="IPR018253">
    <property type="entry name" value="DnaJ_domain_CS"/>
</dbReference>
<evidence type="ECO:0000313" key="3">
    <source>
        <dbReference type="EMBL" id="KAH7373600.1"/>
    </source>
</evidence>
<dbReference type="PRINTS" id="PR00625">
    <property type="entry name" value="JDOMAIN"/>
</dbReference>
<dbReference type="InterPro" id="IPR042977">
    <property type="entry name" value="AtJ6-like"/>
</dbReference>
<dbReference type="OMA" id="WLDLWSK"/>
<dbReference type="AlphaFoldDB" id="A0A8T2T058"/>
<evidence type="ECO:0000256" key="1">
    <source>
        <dbReference type="SAM" id="MobiDB-lite"/>
    </source>
</evidence>
<reference evidence="3" key="1">
    <citation type="submission" date="2021-08" db="EMBL/GenBank/DDBJ databases">
        <title>WGS assembly of Ceratopteris richardii.</title>
        <authorList>
            <person name="Marchant D.B."/>
            <person name="Chen G."/>
            <person name="Jenkins J."/>
            <person name="Shu S."/>
            <person name="Leebens-Mack J."/>
            <person name="Grimwood J."/>
            <person name="Schmutz J."/>
            <person name="Soltis P."/>
            <person name="Soltis D."/>
            <person name="Chen Z.-H."/>
        </authorList>
    </citation>
    <scope>NUCLEOTIDE SEQUENCE</scope>
    <source>
        <strain evidence="3">Whitten #5841</strain>
        <tissue evidence="3">Leaf</tissue>
    </source>
</reference>
<dbReference type="Pfam" id="PF23302">
    <property type="entry name" value="HTH_DNAJC9"/>
    <property type="match status" value="1"/>
</dbReference>
<dbReference type="InterPro" id="IPR036869">
    <property type="entry name" value="J_dom_sf"/>
</dbReference>
<organism evidence="3 4">
    <name type="scientific">Ceratopteris richardii</name>
    <name type="common">Triangle waterfern</name>
    <dbReference type="NCBI Taxonomy" id="49495"/>
    <lineage>
        <taxon>Eukaryota</taxon>
        <taxon>Viridiplantae</taxon>
        <taxon>Streptophyta</taxon>
        <taxon>Embryophyta</taxon>
        <taxon>Tracheophyta</taxon>
        <taxon>Polypodiopsida</taxon>
        <taxon>Polypodiidae</taxon>
        <taxon>Polypodiales</taxon>
        <taxon>Pteridineae</taxon>
        <taxon>Pteridaceae</taxon>
        <taxon>Parkerioideae</taxon>
        <taxon>Ceratopteris</taxon>
    </lineage>
</organism>
<dbReference type="EMBL" id="CM035422">
    <property type="protein sequence ID" value="KAH7373600.1"/>
    <property type="molecule type" value="Genomic_DNA"/>
</dbReference>
<comment type="caution">
    <text evidence="3">The sequence shown here is derived from an EMBL/GenBank/DDBJ whole genome shotgun (WGS) entry which is preliminary data.</text>
</comment>
<feature type="region of interest" description="Disordered" evidence="1">
    <location>
        <begin position="1"/>
        <end position="25"/>
    </location>
</feature>
<dbReference type="PANTHER" id="PTHR44916">
    <property type="entry name" value="CHAPERONE DNAJ-DOMAIN SUPERFAMILY PROTEIN-RELATED"/>
    <property type="match status" value="1"/>
</dbReference>
<dbReference type="Gene3D" id="1.10.287.110">
    <property type="entry name" value="DnaJ domain"/>
    <property type="match status" value="1"/>
</dbReference>
<dbReference type="InterPro" id="IPR056453">
    <property type="entry name" value="HTH_DNAJC9"/>
</dbReference>